<dbReference type="EMBL" id="JBAMIC010000007">
    <property type="protein sequence ID" value="KAK7105627.1"/>
    <property type="molecule type" value="Genomic_DNA"/>
</dbReference>
<comment type="function">
    <text evidence="3">Binds specifically to cytosolic chaperonin (c-CPN) and transfers target proteins to it. Binds to nascent polypeptide chain and promotes folding in an environment in which there are many competing pathways for nonnative proteins.</text>
</comment>
<dbReference type="FunFam" id="1.10.287.370:FF:000002">
    <property type="entry name" value="Prefoldin subunit 2"/>
    <property type="match status" value="1"/>
</dbReference>
<dbReference type="GO" id="GO:0016272">
    <property type="term" value="C:prefoldin complex"/>
    <property type="evidence" value="ECO:0007669"/>
    <property type="project" value="InterPro"/>
</dbReference>
<keyword evidence="2" id="KW-0143">Chaperone</keyword>
<dbReference type="EMBL" id="JBAMIC010002749">
    <property type="protein sequence ID" value="KAK7089156.1"/>
    <property type="molecule type" value="Genomic_DNA"/>
</dbReference>
<comment type="caution">
    <text evidence="6">The sequence shown here is derived from an EMBL/GenBank/DDBJ whole genome shotgun (WGS) entry which is preliminary data.</text>
</comment>
<dbReference type="Gene3D" id="1.10.287.370">
    <property type="match status" value="1"/>
</dbReference>
<gene>
    <name evidence="6" type="ORF">V1264_016986</name>
    <name evidence="5" type="ORF">V1264_024669</name>
</gene>
<protein>
    <recommendedName>
        <fullName evidence="8">Prefoldin subunit 2</fullName>
    </recommendedName>
</protein>
<name>A0AAN9BHP7_9CAEN</name>
<evidence type="ECO:0008006" key="8">
    <source>
        <dbReference type="Google" id="ProtNLM"/>
    </source>
</evidence>
<dbReference type="GO" id="GO:0051082">
    <property type="term" value="F:unfolded protein binding"/>
    <property type="evidence" value="ECO:0007669"/>
    <property type="project" value="InterPro"/>
</dbReference>
<dbReference type="Proteomes" id="UP001374579">
    <property type="component" value="Unassembled WGS sequence"/>
</dbReference>
<evidence type="ECO:0000256" key="3">
    <source>
        <dbReference type="ARBA" id="ARBA00024667"/>
    </source>
</evidence>
<comment type="similarity">
    <text evidence="1">Belongs to the prefoldin subunit beta family.</text>
</comment>
<dbReference type="InterPro" id="IPR027235">
    <property type="entry name" value="PFD2"/>
</dbReference>
<dbReference type="GO" id="GO:0006457">
    <property type="term" value="P:protein folding"/>
    <property type="evidence" value="ECO:0007669"/>
    <property type="project" value="InterPro"/>
</dbReference>
<reference evidence="6 7" key="1">
    <citation type="submission" date="2024-02" db="EMBL/GenBank/DDBJ databases">
        <title>Chromosome-scale genome assembly of the rough periwinkle Littorina saxatilis.</title>
        <authorList>
            <person name="De Jode A."/>
            <person name="Faria R."/>
            <person name="Formenti G."/>
            <person name="Sims Y."/>
            <person name="Smith T.P."/>
            <person name="Tracey A."/>
            <person name="Wood J.M.D."/>
            <person name="Zagrodzka Z.B."/>
            <person name="Johannesson K."/>
            <person name="Butlin R.K."/>
            <person name="Leder E.H."/>
        </authorList>
    </citation>
    <scope>NUCLEOTIDE SEQUENCE [LARGE SCALE GENOMIC DNA]</scope>
    <source>
        <strain evidence="6">Snail1</strain>
        <tissue evidence="6">Muscle</tissue>
    </source>
</reference>
<dbReference type="SUPFAM" id="SSF46579">
    <property type="entry name" value="Prefoldin"/>
    <property type="match status" value="1"/>
</dbReference>
<evidence type="ECO:0000313" key="5">
    <source>
        <dbReference type="EMBL" id="KAK7089156.1"/>
    </source>
</evidence>
<dbReference type="CDD" id="cd23163">
    <property type="entry name" value="Prefoldin_2"/>
    <property type="match status" value="1"/>
</dbReference>
<evidence type="ECO:0000256" key="4">
    <source>
        <dbReference type="SAM" id="MobiDB-lite"/>
    </source>
</evidence>
<proteinExistence type="inferred from homology"/>
<evidence type="ECO:0000313" key="6">
    <source>
        <dbReference type="EMBL" id="KAK7105627.1"/>
    </source>
</evidence>
<evidence type="ECO:0000256" key="2">
    <source>
        <dbReference type="ARBA" id="ARBA00023186"/>
    </source>
</evidence>
<evidence type="ECO:0000256" key="1">
    <source>
        <dbReference type="ARBA" id="ARBA00008045"/>
    </source>
</evidence>
<dbReference type="InterPro" id="IPR002777">
    <property type="entry name" value="PFD_beta-like"/>
</dbReference>
<feature type="compositionally biased region" description="Basic and acidic residues" evidence="4">
    <location>
        <begin position="102"/>
        <end position="126"/>
    </location>
</feature>
<keyword evidence="7" id="KW-1185">Reference proteome</keyword>
<feature type="region of interest" description="Disordered" evidence="4">
    <location>
        <begin position="102"/>
        <end position="148"/>
    </location>
</feature>
<dbReference type="Pfam" id="PF01920">
    <property type="entry name" value="Prefoldin_2"/>
    <property type="match status" value="1"/>
</dbReference>
<dbReference type="InterPro" id="IPR009053">
    <property type="entry name" value="Prefoldin"/>
</dbReference>
<sequence>MSSGKTSSKPKSQEQIVSGFQELRQQQRAMASRLGEVEMDMKEHDLVIETLKEVEPARRCYRMVGGVLVERTVGEVLPTLVNNKDQMTQYVTSVTKQLEEKGKEINSYREEHNIKIRGQDDRRDGDSAEGAEPESKAGSGGVLVANSS</sequence>
<evidence type="ECO:0000313" key="7">
    <source>
        <dbReference type="Proteomes" id="UP001374579"/>
    </source>
</evidence>
<dbReference type="AlphaFoldDB" id="A0AAN9BHP7"/>
<dbReference type="PANTHER" id="PTHR13303">
    <property type="entry name" value="PREFOLDIN SUBUNIT 2"/>
    <property type="match status" value="1"/>
</dbReference>
<accession>A0AAN9BHP7</accession>
<organism evidence="6 7">
    <name type="scientific">Littorina saxatilis</name>
    <dbReference type="NCBI Taxonomy" id="31220"/>
    <lineage>
        <taxon>Eukaryota</taxon>
        <taxon>Metazoa</taxon>
        <taxon>Spiralia</taxon>
        <taxon>Lophotrochozoa</taxon>
        <taxon>Mollusca</taxon>
        <taxon>Gastropoda</taxon>
        <taxon>Caenogastropoda</taxon>
        <taxon>Littorinimorpha</taxon>
        <taxon>Littorinoidea</taxon>
        <taxon>Littorinidae</taxon>
        <taxon>Littorina</taxon>
    </lineage>
</organism>